<protein>
    <recommendedName>
        <fullName evidence="10">Twin-arginine translocase TatA/TatE family subunit</fullName>
    </recommendedName>
</protein>
<evidence type="ECO:0000256" key="2">
    <source>
        <dbReference type="ARBA" id="ARBA00022448"/>
    </source>
</evidence>
<keyword evidence="4" id="KW-0653">Protein transport</keyword>
<name>A0A6N7XDC9_9ACTN</name>
<dbReference type="GO" id="GO:0016020">
    <property type="term" value="C:membrane"/>
    <property type="evidence" value="ECO:0007669"/>
    <property type="project" value="UniProtKB-ARBA"/>
</dbReference>
<dbReference type="AlphaFoldDB" id="A0A6N7XDC9"/>
<evidence type="ECO:0000256" key="4">
    <source>
        <dbReference type="ARBA" id="ARBA00022927"/>
    </source>
</evidence>
<evidence type="ECO:0000256" key="3">
    <source>
        <dbReference type="ARBA" id="ARBA00022692"/>
    </source>
</evidence>
<evidence type="ECO:0008006" key="10">
    <source>
        <dbReference type="Google" id="ProtNLM"/>
    </source>
</evidence>
<dbReference type="Gene3D" id="1.20.5.3310">
    <property type="match status" value="1"/>
</dbReference>
<sequence length="62" mass="6638">MNPDHLIMAALFALLLIYGPNKLPQLGNALGKTVKNVRDGMDGVGDDEAAIVRDSTTDADRQ</sequence>
<evidence type="ECO:0000256" key="5">
    <source>
        <dbReference type="ARBA" id="ARBA00022989"/>
    </source>
</evidence>
<gene>
    <name evidence="8" type="ORF">FYJ69_10455</name>
</gene>
<proteinExistence type="predicted"/>
<keyword evidence="2" id="KW-0813">Transport</keyword>
<evidence type="ECO:0000313" key="9">
    <source>
        <dbReference type="Proteomes" id="UP000434342"/>
    </source>
</evidence>
<keyword evidence="7" id="KW-0472">Membrane</keyword>
<dbReference type="Pfam" id="PF02416">
    <property type="entry name" value="TatA_B_E"/>
    <property type="match status" value="1"/>
</dbReference>
<reference evidence="8 9" key="1">
    <citation type="submission" date="2019-08" db="EMBL/GenBank/DDBJ databases">
        <title>In-depth cultivation of the pig gut microbiome towards novel bacterial diversity and tailored functional studies.</title>
        <authorList>
            <person name="Wylensek D."/>
            <person name="Hitch T.C.A."/>
            <person name="Clavel T."/>
        </authorList>
    </citation>
    <scope>NUCLEOTIDE SEQUENCE [LARGE SCALE GENOMIC DNA]</scope>
    <source>
        <strain evidence="8 9">WB01_CNA04</strain>
    </source>
</reference>
<dbReference type="EMBL" id="VUND01000003">
    <property type="protein sequence ID" value="MST61297.1"/>
    <property type="molecule type" value="Genomic_DNA"/>
</dbReference>
<dbReference type="Proteomes" id="UP000434342">
    <property type="component" value="Unassembled WGS sequence"/>
</dbReference>
<evidence type="ECO:0000313" key="8">
    <source>
        <dbReference type="EMBL" id="MST61297.1"/>
    </source>
</evidence>
<dbReference type="GO" id="GO:0015031">
    <property type="term" value="P:protein transport"/>
    <property type="evidence" value="ECO:0007669"/>
    <property type="project" value="UniProtKB-KW"/>
</dbReference>
<comment type="subcellular location">
    <subcellularLocation>
        <location evidence="1">Membrane</location>
        <topology evidence="1">Single-pass membrane protein</topology>
    </subcellularLocation>
</comment>
<evidence type="ECO:0000256" key="1">
    <source>
        <dbReference type="ARBA" id="ARBA00004167"/>
    </source>
</evidence>
<accession>A0A6N7XDC9</accession>
<evidence type="ECO:0000256" key="6">
    <source>
        <dbReference type="ARBA" id="ARBA00023010"/>
    </source>
</evidence>
<organism evidence="8 9">
    <name type="scientific">Parafannyhessea umbonata</name>
    <dbReference type="NCBI Taxonomy" id="604330"/>
    <lineage>
        <taxon>Bacteria</taxon>
        <taxon>Bacillati</taxon>
        <taxon>Actinomycetota</taxon>
        <taxon>Coriobacteriia</taxon>
        <taxon>Coriobacteriales</taxon>
        <taxon>Atopobiaceae</taxon>
        <taxon>Parafannyhessea</taxon>
    </lineage>
</organism>
<dbReference type="InterPro" id="IPR003369">
    <property type="entry name" value="TatA/B/E"/>
</dbReference>
<dbReference type="RefSeq" id="WP_154542386.1">
    <property type="nucleotide sequence ID" value="NZ_JALEUD010000152.1"/>
</dbReference>
<evidence type="ECO:0000256" key="7">
    <source>
        <dbReference type="ARBA" id="ARBA00023136"/>
    </source>
</evidence>
<keyword evidence="5" id="KW-1133">Transmembrane helix</keyword>
<keyword evidence="6" id="KW-0811">Translocation</keyword>
<keyword evidence="3" id="KW-0812">Transmembrane</keyword>
<comment type="caution">
    <text evidence="8">The sequence shown here is derived from an EMBL/GenBank/DDBJ whole genome shotgun (WGS) entry which is preliminary data.</text>
</comment>